<organism evidence="2 3">
    <name type="scientific">Schleiferilactobacillus harbinensis</name>
    <dbReference type="NCBI Taxonomy" id="304207"/>
    <lineage>
        <taxon>Bacteria</taxon>
        <taxon>Bacillati</taxon>
        <taxon>Bacillota</taxon>
        <taxon>Bacilli</taxon>
        <taxon>Lactobacillales</taxon>
        <taxon>Lactobacillaceae</taxon>
        <taxon>Schleiferilactobacillus</taxon>
    </lineage>
</organism>
<reference evidence="2 3" key="1">
    <citation type="submission" date="2019-10" db="EMBL/GenBank/DDBJ databases">
        <title>The completed genome of Lactobacillus harbinensis M1.</title>
        <authorList>
            <person name="Zheng Y."/>
        </authorList>
    </citation>
    <scope>NUCLEOTIDE SEQUENCE [LARGE SCALE GENOMIC DNA]</scope>
    <source>
        <strain evidence="2 3">M1</strain>
    </source>
</reference>
<proteinExistence type="predicted"/>
<dbReference type="InterPro" id="IPR014975">
    <property type="entry name" value="DUF1836"/>
</dbReference>
<dbReference type="EMBL" id="JAQSGK010000001">
    <property type="protein sequence ID" value="MEE6714437.1"/>
    <property type="molecule type" value="Genomic_DNA"/>
</dbReference>
<dbReference type="Proteomes" id="UP001330016">
    <property type="component" value="Unassembled WGS sequence"/>
</dbReference>
<evidence type="ECO:0000313" key="3">
    <source>
        <dbReference type="Proteomes" id="UP000326779"/>
    </source>
</evidence>
<evidence type="ECO:0000313" key="1">
    <source>
        <dbReference type="EMBL" id="MEE6714437.1"/>
    </source>
</evidence>
<keyword evidence="4" id="KW-1185">Reference proteome</keyword>
<reference evidence="1 4" key="2">
    <citation type="submission" date="2023-02" db="EMBL/GenBank/DDBJ databases">
        <title>The predominant lactic acid bacteria and yeasts involved in the spontaneous fermentation of millet during the production of the traditional porridge Hausa koko in Ghana.</title>
        <authorList>
            <person name="Atter A."/>
            <person name="Diaz M."/>
        </authorList>
    </citation>
    <scope>NUCLEOTIDE SEQUENCE [LARGE SCALE GENOMIC DNA]</scope>
    <source>
        <strain evidence="1 4">FI11640</strain>
    </source>
</reference>
<evidence type="ECO:0000313" key="2">
    <source>
        <dbReference type="EMBL" id="QFR23393.1"/>
    </source>
</evidence>
<evidence type="ECO:0000313" key="4">
    <source>
        <dbReference type="Proteomes" id="UP001330016"/>
    </source>
</evidence>
<dbReference type="EMBL" id="CP045143">
    <property type="protein sequence ID" value="QFR23393.1"/>
    <property type="molecule type" value="Genomic_DNA"/>
</dbReference>
<dbReference type="Proteomes" id="UP000326779">
    <property type="component" value="Chromosome"/>
</dbReference>
<dbReference type="RefSeq" id="WP_063515189.1">
    <property type="nucleotide sequence ID" value="NZ_BJTX01000001.1"/>
</dbReference>
<gene>
    <name evidence="2" type="ORF">D1010_08270</name>
    <name evidence="1" type="ORF">PS435_01085</name>
</gene>
<accession>A0A510TRG0</accession>
<dbReference type="Pfam" id="PF08876">
    <property type="entry name" value="DUF1836"/>
    <property type="match status" value="1"/>
</dbReference>
<dbReference type="KEGG" id="lhb:D1010_08270"/>
<dbReference type="GeneID" id="78508990"/>
<sequence>MADNTVTSYVTGLQQLALPRWTDLPAFSLYAEQAADIANQALAPFAFAPVTTSDINYWVKQKIVSEAGKKKFDQTGIAKILVTAFLTEVYPLADIRTGLALVPAEQTAQAYDFFVLTTMNTVHRYATNFQQDVVIPGQTAAAVQAMAAPTAQLAIMSVVQKAIVHHALAALAAPAAGQPKA</sequence>
<name>A0A510TRG0_9LACO</name>
<dbReference type="AlphaFoldDB" id="A0A510TRG0"/>
<protein>
    <submittedName>
        <fullName evidence="2">DUF1836 domain-containing protein</fullName>
    </submittedName>
</protein>